<evidence type="ECO:0000256" key="2">
    <source>
        <dbReference type="SAM" id="Phobius"/>
    </source>
</evidence>
<proteinExistence type="predicted"/>
<organism evidence="3">
    <name type="scientific">Arundo donax</name>
    <name type="common">Giant reed</name>
    <name type="synonym">Donax arundinaceus</name>
    <dbReference type="NCBI Taxonomy" id="35708"/>
    <lineage>
        <taxon>Eukaryota</taxon>
        <taxon>Viridiplantae</taxon>
        <taxon>Streptophyta</taxon>
        <taxon>Embryophyta</taxon>
        <taxon>Tracheophyta</taxon>
        <taxon>Spermatophyta</taxon>
        <taxon>Magnoliopsida</taxon>
        <taxon>Liliopsida</taxon>
        <taxon>Poales</taxon>
        <taxon>Poaceae</taxon>
        <taxon>PACMAD clade</taxon>
        <taxon>Arundinoideae</taxon>
        <taxon>Arundineae</taxon>
        <taxon>Arundo</taxon>
    </lineage>
</organism>
<reference evidence="3" key="1">
    <citation type="submission" date="2014-09" db="EMBL/GenBank/DDBJ databases">
        <authorList>
            <person name="Magalhaes I.L.F."/>
            <person name="Oliveira U."/>
            <person name="Santos F.R."/>
            <person name="Vidigal T.H.D.A."/>
            <person name="Brescovit A.D."/>
            <person name="Santos A.J."/>
        </authorList>
    </citation>
    <scope>NUCLEOTIDE SEQUENCE</scope>
    <source>
        <tissue evidence="3">Shoot tissue taken approximately 20 cm above the soil surface</tissue>
    </source>
</reference>
<protein>
    <submittedName>
        <fullName evidence="3">Uncharacterized protein</fullName>
    </submittedName>
</protein>
<accession>A0A0A8ZAK0</accession>
<dbReference type="EMBL" id="GBRH01263217">
    <property type="protein sequence ID" value="JAD34678.1"/>
    <property type="molecule type" value="Transcribed_RNA"/>
</dbReference>
<keyword evidence="2" id="KW-1133">Transmembrane helix</keyword>
<feature type="transmembrane region" description="Helical" evidence="2">
    <location>
        <begin position="14"/>
        <end position="37"/>
    </location>
</feature>
<name>A0A0A8ZAK0_ARUDO</name>
<evidence type="ECO:0000256" key="1">
    <source>
        <dbReference type="SAM" id="MobiDB-lite"/>
    </source>
</evidence>
<dbReference type="AlphaFoldDB" id="A0A0A8ZAK0"/>
<feature type="region of interest" description="Disordered" evidence="1">
    <location>
        <begin position="67"/>
        <end position="91"/>
    </location>
</feature>
<evidence type="ECO:0000313" key="3">
    <source>
        <dbReference type="EMBL" id="JAD34678.1"/>
    </source>
</evidence>
<sequence>MFPARDCTIFNTDIHLLMLPCGISVICSFAVYCFSVGERCLLGILRQTGREQSQVQVLPGSEWRYKPAQVPSVSNSEQRGQPLHKSERRCH</sequence>
<keyword evidence="2" id="KW-0472">Membrane</keyword>
<keyword evidence="2" id="KW-0812">Transmembrane</keyword>
<reference evidence="3" key="2">
    <citation type="journal article" date="2015" name="Data Brief">
        <title>Shoot transcriptome of the giant reed, Arundo donax.</title>
        <authorList>
            <person name="Barrero R.A."/>
            <person name="Guerrero F.D."/>
            <person name="Moolhuijzen P."/>
            <person name="Goolsby J.A."/>
            <person name="Tidwell J."/>
            <person name="Bellgard S.E."/>
            <person name="Bellgard M.I."/>
        </authorList>
    </citation>
    <scope>NUCLEOTIDE SEQUENCE</scope>
    <source>
        <tissue evidence="3">Shoot tissue taken approximately 20 cm above the soil surface</tissue>
    </source>
</reference>